<name>A0A9D1SV50_9FIRM</name>
<dbReference type="GO" id="GO:0006302">
    <property type="term" value="P:double-strand break repair"/>
    <property type="evidence" value="ECO:0007669"/>
    <property type="project" value="InterPro"/>
</dbReference>
<reference evidence="7" key="2">
    <citation type="journal article" date="2021" name="PeerJ">
        <title>Extensive microbial diversity within the chicken gut microbiome revealed by metagenomics and culture.</title>
        <authorList>
            <person name="Gilroy R."/>
            <person name="Ravi A."/>
            <person name="Getino M."/>
            <person name="Pursley I."/>
            <person name="Horton D.L."/>
            <person name="Alikhan N.F."/>
            <person name="Baker D."/>
            <person name="Gharbi K."/>
            <person name="Hall N."/>
            <person name="Watson M."/>
            <person name="Adriaenssens E.M."/>
            <person name="Foster-Nyarko E."/>
            <person name="Jarju S."/>
            <person name="Secka A."/>
            <person name="Antonio M."/>
            <person name="Oren A."/>
            <person name="Chaudhuri R.R."/>
            <person name="La Ragione R."/>
            <person name="Hildebrand F."/>
            <person name="Pallen M.J."/>
        </authorList>
    </citation>
    <scope>NUCLEOTIDE SEQUENCE</scope>
    <source>
        <strain evidence="7">ChiSjej4B22-8349</strain>
    </source>
</reference>
<organism evidence="7 8">
    <name type="scientific">Candidatus Allocopromorpha excrementipullorum</name>
    <dbReference type="NCBI Taxonomy" id="2840743"/>
    <lineage>
        <taxon>Bacteria</taxon>
        <taxon>Bacillati</taxon>
        <taxon>Bacillota</taxon>
        <taxon>Clostridia</taxon>
        <taxon>Eubacteriales</taxon>
        <taxon>Eubacteriaceae</taxon>
        <taxon>Eubacteriaceae incertae sedis</taxon>
        <taxon>Candidatus Allocopromorpha</taxon>
    </lineage>
</organism>
<evidence type="ECO:0000256" key="2">
    <source>
        <dbReference type="ARBA" id="ARBA00011322"/>
    </source>
</evidence>
<dbReference type="InterPro" id="IPR038729">
    <property type="entry name" value="Rad50/SbcC_AAA"/>
</dbReference>
<dbReference type="PANTHER" id="PTHR32114">
    <property type="entry name" value="ABC TRANSPORTER ABCH.3"/>
    <property type="match status" value="1"/>
</dbReference>
<feature type="region of interest" description="Disordered" evidence="5">
    <location>
        <begin position="613"/>
        <end position="660"/>
    </location>
</feature>
<feature type="coiled-coil region" evidence="4">
    <location>
        <begin position="423"/>
        <end position="457"/>
    </location>
</feature>
<feature type="compositionally biased region" description="Basic and acidic residues" evidence="5">
    <location>
        <begin position="495"/>
        <end position="521"/>
    </location>
</feature>
<dbReference type="InterPro" id="IPR027417">
    <property type="entry name" value="P-loop_NTPase"/>
</dbReference>
<feature type="compositionally biased region" description="Basic and acidic residues" evidence="5">
    <location>
        <begin position="622"/>
        <end position="660"/>
    </location>
</feature>
<dbReference type="GO" id="GO:0016887">
    <property type="term" value="F:ATP hydrolysis activity"/>
    <property type="evidence" value="ECO:0007669"/>
    <property type="project" value="InterPro"/>
</dbReference>
<comment type="similarity">
    <text evidence="1">Belongs to the SMC family. SbcC subfamily.</text>
</comment>
<evidence type="ECO:0000256" key="3">
    <source>
        <dbReference type="ARBA" id="ARBA00013368"/>
    </source>
</evidence>
<feature type="coiled-coil region" evidence="4">
    <location>
        <begin position="307"/>
        <end position="385"/>
    </location>
</feature>
<evidence type="ECO:0000256" key="1">
    <source>
        <dbReference type="ARBA" id="ARBA00006930"/>
    </source>
</evidence>
<evidence type="ECO:0000313" key="7">
    <source>
        <dbReference type="EMBL" id="HIU95846.1"/>
    </source>
</evidence>
<dbReference type="Proteomes" id="UP000824130">
    <property type="component" value="Unassembled WGS sequence"/>
</dbReference>
<proteinExistence type="inferred from homology"/>
<feature type="domain" description="Rad50/SbcC-type AAA" evidence="6">
    <location>
        <begin position="5"/>
        <end position="195"/>
    </location>
</feature>
<dbReference type="Pfam" id="PF13476">
    <property type="entry name" value="AAA_23"/>
    <property type="match status" value="1"/>
</dbReference>
<sequence length="660" mass="74835">MRPLKLTMSAFGPYAGRTEIDFEKLGTAGLYLITGDTGAGKTTLFDAITFALYGEPSGDNRETVMLRSKYADRTTPTEVELVFSCGEKEYRVRRNPEYDRPKARGEGFTTEKAGAELIFDDGHVITKLKEVNSAMIEILGIDRGQFTRIAMIAQGDFLKLLLASTDERKRIFRKIFHTDLYSRLQERLKEENSHLRSQHRQAVAGIRQYAEGIVAPGDDEKAVEILEKISTCSGEEAAVWSGEAQEMLEHLIDSDRQTQQELISREKRLDEEIGSLDRELTRAMELEKAARLRSESERALETEKPRLEQLERIFHETEKRMPEAQQLTKEIAAVEAQKDDYDKLEEKLRMLKAAQRDVEELSEKLERKKEAERMLRDRAAALDEEMERLAGADSEKTILTARRSQAEDRSGELKQLSADVVSLKAVEKELSSAQRQYMEAEKNAVVMKEKYETMNRAYLHQQAGILASGMEAGQPCPVCGSTSHPHPASLPDGAPTKEELEFSKEASERAEEKRRMYSEKSGRIKGAFEEKKTAVERKAQELLKSPAAEILDEEIRRQSQLLEELDGQLKAVEAQVSRKAAIEKERPRLTKELDEMGAEIRSLTDRLTHRAAEEMAASEQADALRKTLKYDSRDKADEAVAAMEKKREDIESAVRETRKA</sequence>
<gene>
    <name evidence="7" type="ORF">IAD25_03945</name>
</gene>
<evidence type="ECO:0000256" key="4">
    <source>
        <dbReference type="SAM" id="Coils"/>
    </source>
</evidence>
<feature type="coiled-coil region" evidence="4">
    <location>
        <begin position="548"/>
        <end position="606"/>
    </location>
</feature>
<feature type="region of interest" description="Disordered" evidence="5">
    <location>
        <begin position="480"/>
        <end position="521"/>
    </location>
</feature>
<protein>
    <recommendedName>
        <fullName evidence="3">Nuclease SbcCD subunit C</fullName>
    </recommendedName>
</protein>
<evidence type="ECO:0000256" key="5">
    <source>
        <dbReference type="SAM" id="MobiDB-lite"/>
    </source>
</evidence>
<evidence type="ECO:0000259" key="6">
    <source>
        <dbReference type="Pfam" id="PF13476"/>
    </source>
</evidence>
<comment type="caution">
    <text evidence="7">The sequence shown here is derived from an EMBL/GenBank/DDBJ whole genome shotgun (WGS) entry which is preliminary data.</text>
</comment>
<dbReference type="PANTHER" id="PTHR32114:SF2">
    <property type="entry name" value="ABC TRANSPORTER ABCH.3"/>
    <property type="match status" value="1"/>
</dbReference>
<keyword evidence="4" id="KW-0175">Coiled coil</keyword>
<dbReference type="EMBL" id="DVOB01000086">
    <property type="protein sequence ID" value="HIU95846.1"/>
    <property type="molecule type" value="Genomic_DNA"/>
</dbReference>
<feature type="non-terminal residue" evidence="7">
    <location>
        <position position="660"/>
    </location>
</feature>
<dbReference type="Gene3D" id="3.40.50.300">
    <property type="entry name" value="P-loop containing nucleotide triphosphate hydrolases"/>
    <property type="match status" value="1"/>
</dbReference>
<dbReference type="AlphaFoldDB" id="A0A9D1SV50"/>
<comment type="subunit">
    <text evidence="2">Heterodimer of SbcC and SbcD.</text>
</comment>
<dbReference type="SUPFAM" id="SSF52540">
    <property type="entry name" value="P-loop containing nucleoside triphosphate hydrolases"/>
    <property type="match status" value="1"/>
</dbReference>
<evidence type="ECO:0000313" key="8">
    <source>
        <dbReference type="Proteomes" id="UP000824130"/>
    </source>
</evidence>
<reference evidence="7" key="1">
    <citation type="submission" date="2020-10" db="EMBL/GenBank/DDBJ databases">
        <authorList>
            <person name="Gilroy R."/>
        </authorList>
    </citation>
    <scope>NUCLEOTIDE SEQUENCE</scope>
    <source>
        <strain evidence="7">ChiSjej4B22-8349</strain>
    </source>
</reference>
<accession>A0A9D1SV50</accession>